<dbReference type="InterPro" id="IPR015943">
    <property type="entry name" value="WD40/YVTN_repeat-like_dom_sf"/>
</dbReference>
<evidence type="ECO:0000313" key="1">
    <source>
        <dbReference type="EMBL" id="KIO77737.1"/>
    </source>
</evidence>
<protein>
    <submittedName>
        <fullName evidence="1">Contig29, whole genome shotgun sequence</fullName>
    </submittedName>
</protein>
<dbReference type="SUPFAM" id="SSF50998">
    <property type="entry name" value="Quinoprotein alcohol dehydrogenase-like"/>
    <property type="match status" value="1"/>
</dbReference>
<keyword evidence="2" id="KW-1185">Reference proteome</keyword>
<dbReference type="Gene3D" id="2.130.10.10">
    <property type="entry name" value="YVTN repeat-like/Quinoprotein amine dehydrogenase"/>
    <property type="match status" value="1"/>
</dbReference>
<evidence type="ECO:0000313" key="2">
    <source>
        <dbReference type="Proteomes" id="UP000032049"/>
    </source>
</evidence>
<comment type="caution">
    <text evidence="1">The sequence shown here is derived from an EMBL/GenBank/DDBJ whole genome shotgun (WGS) entry which is preliminary data.</text>
</comment>
<accession>A0A0D0GKI3</accession>
<dbReference type="InterPro" id="IPR011047">
    <property type="entry name" value="Quinoprotein_ADH-like_sf"/>
</dbReference>
<sequence>MRVYGTALIMDNQLVFGSFNGKIYFVDPETGLVKDTFQTAESKNTYSALFDNQDKFRNDVYDKDYLAAEKQILALGAILSSPVSEQNTLYFGDSNGYFYAVKNNIK</sequence>
<name>A0A0D0GKI3_9SPHI</name>
<gene>
    <name evidence="1" type="ORF">TH53_07320</name>
</gene>
<dbReference type="STRING" id="1503925.TH53_07320"/>
<dbReference type="Proteomes" id="UP000032049">
    <property type="component" value="Unassembled WGS sequence"/>
</dbReference>
<reference evidence="1 2" key="1">
    <citation type="submission" date="2015-01" db="EMBL/GenBank/DDBJ databases">
        <title>Draft genome sequence of Pedobacter sp. NL19 isolated from sludge of an effluent treatment pond in an abandoned uranium mine.</title>
        <authorList>
            <person name="Santos T."/>
            <person name="Caetano T."/>
            <person name="Covas C."/>
            <person name="Cruz A."/>
            <person name="Mendo S."/>
        </authorList>
    </citation>
    <scope>NUCLEOTIDE SEQUENCE [LARGE SCALE GENOMIC DNA]</scope>
    <source>
        <strain evidence="1 2">NL19</strain>
    </source>
</reference>
<dbReference type="AlphaFoldDB" id="A0A0D0GKI3"/>
<organism evidence="1 2">
    <name type="scientific">Pedobacter lusitanus</name>
    <dbReference type="NCBI Taxonomy" id="1503925"/>
    <lineage>
        <taxon>Bacteria</taxon>
        <taxon>Pseudomonadati</taxon>
        <taxon>Bacteroidota</taxon>
        <taxon>Sphingobacteriia</taxon>
        <taxon>Sphingobacteriales</taxon>
        <taxon>Sphingobacteriaceae</taxon>
        <taxon>Pedobacter</taxon>
    </lineage>
</organism>
<dbReference type="EMBL" id="JXRA01000029">
    <property type="protein sequence ID" value="KIO77737.1"/>
    <property type="molecule type" value="Genomic_DNA"/>
</dbReference>
<proteinExistence type="predicted"/>